<evidence type="ECO:0000313" key="4">
    <source>
        <dbReference type="EMBL" id="CAG9311138.1"/>
    </source>
</evidence>
<protein>
    <submittedName>
        <fullName evidence="4">Uncharacterized protein</fullName>
    </submittedName>
</protein>
<feature type="coiled-coil region" evidence="1">
    <location>
        <begin position="35"/>
        <end position="62"/>
    </location>
</feature>
<comment type="caution">
    <text evidence="4">The sequence shown here is derived from an EMBL/GenBank/DDBJ whole genome shotgun (WGS) entry which is preliminary data.</text>
</comment>
<reference evidence="4" key="1">
    <citation type="submission" date="2021-09" db="EMBL/GenBank/DDBJ databases">
        <authorList>
            <consortium name="AG Swart"/>
            <person name="Singh M."/>
            <person name="Singh A."/>
            <person name="Seah K."/>
            <person name="Emmerich C."/>
        </authorList>
    </citation>
    <scope>NUCLEOTIDE SEQUENCE</scope>
    <source>
        <strain evidence="4">ATCC30299</strain>
    </source>
</reference>
<organism evidence="4 5">
    <name type="scientific">Blepharisma stoltei</name>
    <dbReference type="NCBI Taxonomy" id="1481888"/>
    <lineage>
        <taxon>Eukaryota</taxon>
        <taxon>Sar</taxon>
        <taxon>Alveolata</taxon>
        <taxon>Ciliophora</taxon>
        <taxon>Postciliodesmatophora</taxon>
        <taxon>Heterotrichea</taxon>
        <taxon>Heterotrichida</taxon>
        <taxon>Blepharismidae</taxon>
        <taxon>Blepharisma</taxon>
    </lineage>
</organism>
<sequence length="374" mass="43690">MTEIAQAGTENRDLIVKRSENEALTDKISKLDTETAKQDALNKEIEKNIEQAEGRVMALNKEIEKYDPKVVENEINELIQQEVFYKEREKETKDKLSQLQTEFDKILDEEKQIELSLIESYKKYEEKSTQIASVKSEIAPKALKASQLQTKLEEIDEKLQEINSRISFKQDEYTKTGLNFQEMTNQFNQKTIEISKWKEIKDQLENKLEQLKELERLESEGQLARKADSELKEREIERRKDMINQLRFESERKVELKKREIDDTTRSVRKEEEASKIYSSPRKRSNSPGSRTPRTPRAVNYEAKKRELEMKIETAKKTKREYEEKKRESEIILTDAIKSASASKSKGILICAVGFAFGIIFFRLISTMISSPAR</sequence>
<evidence type="ECO:0000256" key="2">
    <source>
        <dbReference type="SAM" id="MobiDB-lite"/>
    </source>
</evidence>
<evidence type="ECO:0000256" key="1">
    <source>
        <dbReference type="SAM" id="Coils"/>
    </source>
</evidence>
<gene>
    <name evidence="4" type="ORF">BSTOLATCC_MIC3431</name>
</gene>
<evidence type="ECO:0000313" key="5">
    <source>
        <dbReference type="Proteomes" id="UP001162131"/>
    </source>
</evidence>
<feature type="region of interest" description="Disordered" evidence="2">
    <location>
        <begin position="262"/>
        <end position="299"/>
    </location>
</feature>
<keyword evidence="5" id="KW-1185">Reference proteome</keyword>
<keyword evidence="3" id="KW-0812">Transmembrane</keyword>
<dbReference type="Proteomes" id="UP001162131">
    <property type="component" value="Unassembled WGS sequence"/>
</dbReference>
<keyword evidence="3" id="KW-0472">Membrane</keyword>
<keyword evidence="3" id="KW-1133">Transmembrane helix</keyword>
<dbReference type="EMBL" id="CAJZBQ010000004">
    <property type="protein sequence ID" value="CAG9311138.1"/>
    <property type="molecule type" value="Genomic_DNA"/>
</dbReference>
<evidence type="ECO:0000256" key="3">
    <source>
        <dbReference type="SAM" id="Phobius"/>
    </source>
</evidence>
<name>A0AAU9IS64_9CILI</name>
<dbReference type="AlphaFoldDB" id="A0AAU9IS64"/>
<keyword evidence="1" id="KW-0175">Coiled coil</keyword>
<feature type="transmembrane region" description="Helical" evidence="3">
    <location>
        <begin position="347"/>
        <end position="365"/>
    </location>
</feature>
<feature type="compositionally biased region" description="Basic and acidic residues" evidence="2">
    <location>
        <begin position="262"/>
        <end position="275"/>
    </location>
</feature>
<proteinExistence type="predicted"/>
<accession>A0AAU9IS64</accession>